<protein>
    <submittedName>
        <fullName evidence="1">Uncharacterized protein</fullName>
    </submittedName>
</protein>
<proteinExistence type="predicted"/>
<name>A0AAV4DBT3_9GAST</name>
<organism evidence="1 2">
    <name type="scientific">Plakobranchus ocellatus</name>
    <dbReference type="NCBI Taxonomy" id="259542"/>
    <lineage>
        <taxon>Eukaryota</taxon>
        <taxon>Metazoa</taxon>
        <taxon>Spiralia</taxon>
        <taxon>Lophotrochozoa</taxon>
        <taxon>Mollusca</taxon>
        <taxon>Gastropoda</taxon>
        <taxon>Heterobranchia</taxon>
        <taxon>Euthyneura</taxon>
        <taxon>Panpulmonata</taxon>
        <taxon>Sacoglossa</taxon>
        <taxon>Placobranchoidea</taxon>
        <taxon>Plakobranchidae</taxon>
        <taxon>Plakobranchus</taxon>
    </lineage>
</organism>
<reference evidence="1 2" key="1">
    <citation type="journal article" date="2021" name="Elife">
        <title>Chloroplast acquisition without the gene transfer in kleptoplastic sea slugs, Plakobranchus ocellatus.</title>
        <authorList>
            <person name="Maeda T."/>
            <person name="Takahashi S."/>
            <person name="Yoshida T."/>
            <person name="Shimamura S."/>
            <person name="Takaki Y."/>
            <person name="Nagai Y."/>
            <person name="Toyoda A."/>
            <person name="Suzuki Y."/>
            <person name="Arimoto A."/>
            <person name="Ishii H."/>
            <person name="Satoh N."/>
            <person name="Nishiyama T."/>
            <person name="Hasebe M."/>
            <person name="Maruyama T."/>
            <person name="Minagawa J."/>
            <person name="Obokata J."/>
            <person name="Shigenobu S."/>
        </authorList>
    </citation>
    <scope>NUCLEOTIDE SEQUENCE [LARGE SCALE GENOMIC DNA]</scope>
</reference>
<comment type="caution">
    <text evidence="1">The sequence shown here is derived from an EMBL/GenBank/DDBJ whole genome shotgun (WGS) entry which is preliminary data.</text>
</comment>
<dbReference type="Proteomes" id="UP000735302">
    <property type="component" value="Unassembled WGS sequence"/>
</dbReference>
<keyword evidence="2" id="KW-1185">Reference proteome</keyword>
<evidence type="ECO:0000313" key="2">
    <source>
        <dbReference type="Proteomes" id="UP000735302"/>
    </source>
</evidence>
<dbReference type="AlphaFoldDB" id="A0AAV4DBT3"/>
<dbReference type="EMBL" id="BLXT01007705">
    <property type="protein sequence ID" value="GFO41624.1"/>
    <property type="molecule type" value="Genomic_DNA"/>
</dbReference>
<evidence type="ECO:0000313" key="1">
    <source>
        <dbReference type="EMBL" id="GFO41624.1"/>
    </source>
</evidence>
<gene>
    <name evidence="1" type="ORF">PoB_006812900</name>
</gene>
<sequence>MRFVGKSGPKNDKVQIPFSNDLRKMTISTNCSMGLQYEDTVMCSDLSHSLKGHPEEEAEATMVDFFYDDEGSRIDGRMKILKAHCVAQRHSERDICIIGCVSCDDSLIERLNQISFPELPPSPLATTEEFAPSEREGLCVVLSHPHGR</sequence>
<accession>A0AAV4DBT3</accession>